<dbReference type="HOGENOM" id="CLU_2894901_0_0_5"/>
<dbReference type="AlphaFoldDB" id="A0A067W6A2"/>
<reference evidence="1 2" key="1">
    <citation type="submission" date="2012-04" db="EMBL/GenBank/DDBJ databases">
        <title>The Genome Sequence of Bartonella koehlerae C-29.</title>
        <authorList>
            <consortium name="The Broad Institute Genome Sequencing Platform"/>
            <consortium name="The Broad Institute Genome Sequencing Center for Infectious Disease"/>
            <person name="Feldgarden M."/>
            <person name="Kirby J."/>
            <person name="Kosoy M."/>
            <person name="Birtles R."/>
            <person name="Probert W.S."/>
            <person name="Chiaraviglio L."/>
            <person name="Walker B."/>
            <person name="Young S.K."/>
            <person name="Zeng Q."/>
            <person name="Gargeya S."/>
            <person name="Fitzgerald M."/>
            <person name="Haas B."/>
            <person name="Abouelleil A."/>
            <person name="Alvarado L."/>
            <person name="Arachchi H.M."/>
            <person name="Berlin A.M."/>
            <person name="Chapman S.B."/>
            <person name="Goldberg J."/>
            <person name="Griggs A."/>
            <person name="Gujja S."/>
            <person name="Hansen M."/>
            <person name="Howarth C."/>
            <person name="Imamovic A."/>
            <person name="Larimer J."/>
            <person name="McCowen C."/>
            <person name="Montmayeur A."/>
            <person name="Murphy C."/>
            <person name="Neiman D."/>
            <person name="Pearson M."/>
            <person name="Priest M."/>
            <person name="Roberts A."/>
            <person name="Saif S."/>
            <person name="Shea T."/>
            <person name="Sisk P."/>
            <person name="Sykes S."/>
            <person name="Wortman J."/>
            <person name="Nusbaum C."/>
            <person name="Birren B."/>
        </authorList>
    </citation>
    <scope>NUCLEOTIDE SEQUENCE [LARGE SCALE GENOMIC DNA]</scope>
    <source>
        <strain evidence="1 2">C-29</strain>
    </source>
</reference>
<dbReference type="EMBL" id="AHPL01000007">
    <property type="protein sequence ID" value="KEC55299.1"/>
    <property type="molecule type" value="Genomic_DNA"/>
</dbReference>
<comment type="caution">
    <text evidence="1">The sequence shown here is derived from an EMBL/GenBank/DDBJ whole genome shotgun (WGS) entry which is preliminary data.</text>
</comment>
<protein>
    <submittedName>
        <fullName evidence="1">Uncharacterized protein</fullName>
    </submittedName>
</protein>
<evidence type="ECO:0000313" key="1">
    <source>
        <dbReference type="EMBL" id="KEC55299.1"/>
    </source>
</evidence>
<sequence>MRALKPKLQVYNVYRDRERGELNTRCPNDTEINMALVLYNFTKQIIKINYIEYSRKQLLSIY</sequence>
<name>A0A067W6A2_9HYPH</name>
<gene>
    <name evidence="1" type="ORF">O9A_00579</name>
</gene>
<accession>A0A067W6A2</accession>
<evidence type="ECO:0000313" key="2">
    <source>
        <dbReference type="Proteomes" id="UP000027015"/>
    </source>
</evidence>
<dbReference type="Proteomes" id="UP000027015">
    <property type="component" value="Unassembled WGS sequence"/>
</dbReference>
<proteinExistence type="predicted"/>
<keyword evidence="2" id="KW-1185">Reference proteome</keyword>
<organism evidence="1 2">
    <name type="scientific">Bartonella koehlerae C-29</name>
    <dbReference type="NCBI Taxonomy" id="1134510"/>
    <lineage>
        <taxon>Bacteria</taxon>
        <taxon>Pseudomonadati</taxon>
        <taxon>Pseudomonadota</taxon>
        <taxon>Alphaproteobacteria</taxon>
        <taxon>Hyphomicrobiales</taxon>
        <taxon>Bartonellaceae</taxon>
        <taxon>Bartonella</taxon>
    </lineage>
</organism>